<reference evidence="1 2" key="1">
    <citation type="submission" date="2020-08" db="EMBL/GenBank/DDBJ databases">
        <title>Sequencing the genomes of 1000 actinobacteria strains.</title>
        <authorList>
            <person name="Klenk H.-P."/>
        </authorList>
    </citation>
    <scope>NUCLEOTIDE SEQUENCE [LARGE SCALE GENOMIC DNA]</scope>
    <source>
        <strain evidence="1 2">DSM 45582</strain>
    </source>
</reference>
<protein>
    <submittedName>
        <fullName evidence="1">Uncharacterized protein</fullName>
    </submittedName>
</protein>
<dbReference type="EMBL" id="JACHIV010000001">
    <property type="protein sequence ID" value="MBB5070496.1"/>
    <property type="molecule type" value="Genomic_DNA"/>
</dbReference>
<dbReference type="AlphaFoldDB" id="A0A840NDS1"/>
<name>A0A840NDS1_9PSEU</name>
<evidence type="ECO:0000313" key="1">
    <source>
        <dbReference type="EMBL" id="MBB5070496.1"/>
    </source>
</evidence>
<gene>
    <name evidence="1" type="ORF">BJ969_003584</name>
</gene>
<proteinExistence type="predicted"/>
<organism evidence="1 2">
    <name type="scientific">Saccharopolyspora gloriosae</name>
    <dbReference type="NCBI Taxonomy" id="455344"/>
    <lineage>
        <taxon>Bacteria</taxon>
        <taxon>Bacillati</taxon>
        <taxon>Actinomycetota</taxon>
        <taxon>Actinomycetes</taxon>
        <taxon>Pseudonocardiales</taxon>
        <taxon>Pseudonocardiaceae</taxon>
        <taxon>Saccharopolyspora</taxon>
    </lineage>
</organism>
<sequence length="35" mass="3892">MADELRGRRVAILADGVEQVEPTRPRRAVDQAGCR</sequence>
<keyword evidence="2" id="KW-1185">Reference proteome</keyword>
<comment type="caution">
    <text evidence="1">The sequence shown here is derived from an EMBL/GenBank/DDBJ whole genome shotgun (WGS) entry which is preliminary data.</text>
</comment>
<accession>A0A840NDS1</accession>
<dbReference type="Proteomes" id="UP000580474">
    <property type="component" value="Unassembled WGS sequence"/>
</dbReference>
<evidence type="ECO:0000313" key="2">
    <source>
        <dbReference type="Proteomes" id="UP000580474"/>
    </source>
</evidence>